<evidence type="ECO:0000256" key="4">
    <source>
        <dbReference type="ARBA" id="ARBA00010617"/>
    </source>
</evidence>
<dbReference type="Gene3D" id="1.10.630.10">
    <property type="entry name" value="Cytochrome P450"/>
    <property type="match status" value="1"/>
</dbReference>
<dbReference type="GO" id="GO:0005789">
    <property type="term" value="C:endoplasmic reticulum membrane"/>
    <property type="evidence" value="ECO:0007669"/>
    <property type="project" value="UniProtKB-SubCell"/>
</dbReference>
<comment type="similarity">
    <text evidence="4 14">Belongs to the cytochrome P450 family.</text>
</comment>
<dbReference type="InterPro" id="IPR017972">
    <property type="entry name" value="Cyt_P450_CS"/>
</dbReference>
<reference evidence="16" key="1">
    <citation type="journal article" date="2023" name="G3 (Bethesda)">
        <title>Whole genome assemblies of Zophobas morio and Tenebrio molitor.</title>
        <authorList>
            <person name="Kaur S."/>
            <person name="Stinson S.A."/>
            <person name="diCenzo G.C."/>
        </authorList>
    </citation>
    <scope>NUCLEOTIDE SEQUENCE</scope>
    <source>
        <strain evidence="16">QUZm001</strain>
    </source>
</reference>
<dbReference type="InterPro" id="IPR050476">
    <property type="entry name" value="Insect_CytP450_Detox"/>
</dbReference>
<keyword evidence="15" id="KW-1133">Transmembrane helix</keyword>
<keyword evidence="9 14" id="KW-0560">Oxidoreductase</keyword>
<evidence type="ECO:0000256" key="6">
    <source>
        <dbReference type="ARBA" id="ARBA00022723"/>
    </source>
</evidence>
<dbReference type="SUPFAM" id="SSF48264">
    <property type="entry name" value="Cytochrome P450"/>
    <property type="match status" value="1"/>
</dbReference>
<keyword evidence="7" id="KW-0256">Endoplasmic reticulum</keyword>
<dbReference type="InterPro" id="IPR036396">
    <property type="entry name" value="Cyt_P450_sf"/>
</dbReference>
<dbReference type="PROSITE" id="PS00086">
    <property type="entry name" value="CYTOCHROME_P450"/>
    <property type="match status" value="1"/>
</dbReference>
<proteinExistence type="inferred from homology"/>
<evidence type="ECO:0000256" key="12">
    <source>
        <dbReference type="ARBA" id="ARBA00023136"/>
    </source>
</evidence>
<evidence type="ECO:0000256" key="3">
    <source>
        <dbReference type="ARBA" id="ARBA00004406"/>
    </source>
</evidence>
<comment type="caution">
    <text evidence="16">The sequence shown here is derived from an EMBL/GenBank/DDBJ whole genome shotgun (WGS) entry which is preliminary data.</text>
</comment>
<dbReference type="InterPro" id="IPR001128">
    <property type="entry name" value="Cyt_P450"/>
</dbReference>
<dbReference type="GO" id="GO:0004497">
    <property type="term" value="F:monooxygenase activity"/>
    <property type="evidence" value="ECO:0007669"/>
    <property type="project" value="UniProtKB-KW"/>
</dbReference>
<organism evidence="16 17">
    <name type="scientific">Zophobas morio</name>
    <dbReference type="NCBI Taxonomy" id="2755281"/>
    <lineage>
        <taxon>Eukaryota</taxon>
        <taxon>Metazoa</taxon>
        <taxon>Ecdysozoa</taxon>
        <taxon>Arthropoda</taxon>
        <taxon>Hexapoda</taxon>
        <taxon>Insecta</taxon>
        <taxon>Pterygota</taxon>
        <taxon>Neoptera</taxon>
        <taxon>Endopterygota</taxon>
        <taxon>Coleoptera</taxon>
        <taxon>Polyphaga</taxon>
        <taxon>Cucujiformia</taxon>
        <taxon>Tenebrionidae</taxon>
        <taxon>Zophobas</taxon>
    </lineage>
</organism>
<dbReference type="FunFam" id="1.10.630.10:FF:000042">
    <property type="entry name" value="Cytochrome P450"/>
    <property type="match status" value="1"/>
</dbReference>
<dbReference type="EMBL" id="JALNTZ010000011">
    <property type="protein sequence ID" value="KAJ3639255.1"/>
    <property type="molecule type" value="Genomic_DNA"/>
</dbReference>
<dbReference type="CDD" id="cd11056">
    <property type="entry name" value="CYP6-like"/>
    <property type="match status" value="1"/>
</dbReference>
<dbReference type="PRINTS" id="PR00463">
    <property type="entry name" value="EP450I"/>
</dbReference>
<keyword evidence="5 13" id="KW-0349">Heme</keyword>
<dbReference type="PANTHER" id="PTHR24292">
    <property type="entry name" value="CYTOCHROME P450"/>
    <property type="match status" value="1"/>
</dbReference>
<dbReference type="Pfam" id="PF00067">
    <property type="entry name" value="p450"/>
    <property type="match status" value="1"/>
</dbReference>
<evidence type="ECO:0000256" key="15">
    <source>
        <dbReference type="SAM" id="Phobius"/>
    </source>
</evidence>
<evidence type="ECO:0000256" key="8">
    <source>
        <dbReference type="ARBA" id="ARBA00022848"/>
    </source>
</evidence>
<evidence type="ECO:0000256" key="1">
    <source>
        <dbReference type="ARBA" id="ARBA00001971"/>
    </source>
</evidence>
<protein>
    <recommendedName>
        <fullName evidence="18">Cytochrome P450</fullName>
    </recommendedName>
</protein>
<dbReference type="GO" id="GO:0016705">
    <property type="term" value="F:oxidoreductase activity, acting on paired donors, with incorporation or reduction of molecular oxygen"/>
    <property type="evidence" value="ECO:0007669"/>
    <property type="project" value="InterPro"/>
</dbReference>
<evidence type="ECO:0000256" key="13">
    <source>
        <dbReference type="PIRSR" id="PIRSR602401-1"/>
    </source>
</evidence>
<evidence type="ECO:0008006" key="18">
    <source>
        <dbReference type="Google" id="ProtNLM"/>
    </source>
</evidence>
<gene>
    <name evidence="16" type="ORF">Zmor_003934</name>
</gene>
<dbReference type="PANTHER" id="PTHR24292:SF100">
    <property type="entry name" value="CYTOCHROME P450 6A16, ISOFORM B-RELATED"/>
    <property type="match status" value="1"/>
</dbReference>
<evidence type="ECO:0000313" key="17">
    <source>
        <dbReference type="Proteomes" id="UP001168821"/>
    </source>
</evidence>
<keyword evidence="17" id="KW-1185">Reference proteome</keyword>
<dbReference type="AlphaFoldDB" id="A0AA38HJZ4"/>
<keyword evidence="15" id="KW-0812">Transmembrane</keyword>
<keyword evidence="6 13" id="KW-0479">Metal-binding</keyword>
<dbReference type="Proteomes" id="UP001168821">
    <property type="component" value="Unassembled WGS sequence"/>
</dbReference>
<sequence>MVSLFLALIIAACIIFIVNFKWRFQYWQRKKLPFLKPQIPFGNFPNFIKSKENLGMETAHLYAQMKKKGWKHGGIYILTSPIYLPIHLDNLKNVLEDDGYFSDRSVVGNPKIEPLHAHLVNLKGAEWRDMRTKLSPSFTAGKAKMMFDIIKQCQDCLVKKVENLGCVELEETCKNFTTDVIGCCAFGLDCKSMQNESSPFKMYCHKALTKTILSRLKLIFFYIFPRLELFLKVHTIDTDVHDFFMNLAHEVIEYREKNGVSRNDFIQSLIEMKKSGSLTVEEIAAHSFVFFLAGFETSALVMTWTLYELAKNLEIQERLRDEICDVLEKFGGQISYDALQEMKYFDQVLNETMRKFPPVAFVNRLCIKDYKIPDEDTVIEKGTLVAISILGIHRDAEYFLDPEKYDLGRFSEENKKKMHSYAYIPFGKGPRSCIGMRLGLLESKIGLCGLVRNFRFTVNEKTPDVMPLDPGSLFCSPGAPIWLNLEKCL</sequence>
<dbReference type="GO" id="GO:0020037">
    <property type="term" value="F:heme binding"/>
    <property type="evidence" value="ECO:0007669"/>
    <property type="project" value="InterPro"/>
</dbReference>
<keyword evidence="11 14" id="KW-0503">Monooxygenase</keyword>
<evidence type="ECO:0000313" key="16">
    <source>
        <dbReference type="EMBL" id="KAJ3639255.1"/>
    </source>
</evidence>
<feature type="binding site" description="axial binding residue" evidence="13">
    <location>
        <position position="433"/>
    </location>
    <ligand>
        <name>heme</name>
        <dbReference type="ChEBI" id="CHEBI:30413"/>
    </ligand>
    <ligandPart>
        <name>Fe</name>
        <dbReference type="ChEBI" id="CHEBI:18248"/>
    </ligandPart>
</feature>
<evidence type="ECO:0000256" key="11">
    <source>
        <dbReference type="ARBA" id="ARBA00023033"/>
    </source>
</evidence>
<evidence type="ECO:0000256" key="10">
    <source>
        <dbReference type="ARBA" id="ARBA00023004"/>
    </source>
</evidence>
<evidence type="ECO:0000256" key="14">
    <source>
        <dbReference type="RuleBase" id="RU000461"/>
    </source>
</evidence>
<keyword evidence="8" id="KW-0492">Microsome</keyword>
<evidence type="ECO:0000256" key="5">
    <source>
        <dbReference type="ARBA" id="ARBA00022617"/>
    </source>
</evidence>
<dbReference type="PRINTS" id="PR00385">
    <property type="entry name" value="P450"/>
</dbReference>
<evidence type="ECO:0000256" key="2">
    <source>
        <dbReference type="ARBA" id="ARBA00004174"/>
    </source>
</evidence>
<dbReference type="GO" id="GO:0005506">
    <property type="term" value="F:iron ion binding"/>
    <property type="evidence" value="ECO:0007669"/>
    <property type="project" value="InterPro"/>
</dbReference>
<name>A0AA38HJZ4_9CUCU</name>
<keyword evidence="12 15" id="KW-0472">Membrane</keyword>
<feature type="transmembrane region" description="Helical" evidence="15">
    <location>
        <begin position="6"/>
        <end position="24"/>
    </location>
</feature>
<comment type="subcellular location">
    <subcellularLocation>
        <location evidence="3">Endoplasmic reticulum membrane</location>
        <topology evidence="3">Peripheral membrane protein</topology>
    </subcellularLocation>
    <subcellularLocation>
        <location evidence="2">Microsome membrane</location>
        <topology evidence="2">Peripheral membrane protein</topology>
    </subcellularLocation>
</comment>
<evidence type="ECO:0000256" key="7">
    <source>
        <dbReference type="ARBA" id="ARBA00022824"/>
    </source>
</evidence>
<comment type="cofactor">
    <cofactor evidence="1 13">
        <name>heme</name>
        <dbReference type="ChEBI" id="CHEBI:30413"/>
    </cofactor>
</comment>
<evidence type="ECO:0000256" key="9">
    <source>
        <dbReference type="ARBA" id="ARBA00023002"/>
    </source>
</evidence>
<accession>A0AA38HJZ4</accession>
<dbReference type="InterPro" id="IPR002401">
    <property type="entry name" value="Cyt_P450_E_grp-I"/>
</dbReference>
<keyword evidence="10 13" id="KW-0408">Iron</keyword>